<evidence type="ECO:0000256" key="9">
    <source>
        <dbReference type="SAM" id="SignalP"/>
    </source>
</evidence>
<sequence>MACKLCLNITRWCLVGLILVAVISPFALASVESDSSYFHYDVDSRSQNIVEHEFLQDELYDLSSRRFRRAVVPAASTMPPETPVLSQKPQVPTDKPQEPSMMKTENVTYSMNNATNSTTTEASSSPVTTTTVKADAVTNENSSTIIVSQPIIPVTGQPGTIHIWANQTRWVNMTQNNTNTKVDNKNTKIDMNKSIELAPNSSISSDLDDISISKFSNFTNNTLTQNNITKTEEDTHRYYNSTFIVDESIGKSFWVDMEKHPDRKVNDLLSKSHRRAATVILTFDFPFYGHKVRNITIATGGFLYTGEYVHSWLAATQYIAPLMANFDTRLSPDSFVKYADNGTAFTVEWTKVVLQDKPNAGAFTFQATLHENGNIVFVYAQMPLSVEAIEDKEHPVKVGLSDAYIMDRSVFLVRRKTIYEYHRVDFNRQEINNWTVIYLRALPTCLQMENCSDCLTKVPEFECKWCRELNQCSTGTFRFRQDWLAKGCENTSIKNVSSCPANPKSIIEHIDDNSNNNHENNRGRVISNGELSASVEPKHLSNELSASDSLDKVNMSHMGVSGVIGILLIVSLIAGIAGWAAYAYRNPHSASGQMLIRYRPSQWSWRRGEARYTAATIHM</sequence>
<proteinExistence type="predicted"/>
<dbReference type="PANTHER" id="PTHR13055">
    <property type="entry name" value="TUMOR ENDOTHELIAL MARKER 7 RELATED"/>
    <property type="match status" value="1"/>
</dbReference>
<feature type="signal peptide" evidence="9">
    <location>
        <begin position="1"/>
        <end position="29"/>
    </location>
</feature>
<keyword evidence="5 8" id="KW-0472">Membrane</keyword>
<dbReference type="InterPro" id="IPR031152">
    <property type="entry name" value="PLXDC"/>
</dbReference>
<feature type="chain" id="PRO_5041215907" description="PSI domain-containing protein" evidence="9">
    <location>
        <begin position="30"/>
        <end position="619"/>
    </location>
</feature>
<evidence type="ECO:0000259" key="10">
    <source>
        <dbReference type="SMART" id="SM00423"/>
    </source>
</evidence>
<evidence type="ECO:0000256" key="1">
    <source>
        <dbReference type="ARBA" id="ARBA00004479"/>
    </source>
</evidence>
<keyword evidence="3 9" id="KW-0732">Signal</keyword>
<keyword evidence="2 8" id="KW-0812">Transmembrane</keyword>
<dbReference type="PANTHER" id="PTHR13055:SF12">
    <property type="entry name" value="LD40707P"/>
    <property type="match status" value="1"/>
</dbReference>
<dbReference type="GO" id="GO:0016020">
    <property type="term" value="C:membrane"/>
    <property type="evidence" value="ECO:0007669"/>
    <property type="project" value="UniProtKB-SubCell"/>
</dbReference>
<reference evidence="11" key="2">
    <citation type="submission" date="2023-03" db="EMBL/GenBank/DDBJ databases">
        <authorList>
            <person name="Inwood S.N."/>
            <person name="Skelly J.G."/>
            <person name="Guhlin J."/>
            <person name="Harrop T.W.R."/>
            <person name="Goldson S.G."/>
            <person name="Dearden P.K."/>
        </authorList>
    </citation>
    <scope>NUCLEOTIDE SEQUENCE</scope>
    <source>
        <strain evidence="11">Irish</strain>
        <tissue evidence="11">Whole body</tissue>
    </source>
</reference>
<evidence type="ECO:0000256" key="7">
    <source>
        <dbReference type="SAM" id="MobiDB-lite"/>
    </source>
</evidence>
<evidence type="ECO:0000256" key="6">
    <source>
        <dbReference type="ARBA" id="ARBA00023180"/>
    </source>
</evidence>
<evidence type="ECO:0000256" key="8">
    <source>
        <dbReference type="SAM" id="Phobius"/>
    </source>
</evidence>
<keyword evidence="6" id="KW-0325">Glycoprotein</keyword>
<evidence type="ECO:0000256" key="4">
    <source>
        <dbReference type="ARBA" id="ARBA00022989"/>
    </source>
</evidence>
<evidence type="ECO:0000256" key="5">
    <source>
        <dbReference type="ARBA" id="ARBA00023136"/>
    </source>
</evidence>
<dbReference type="AlphaFoldDB" id="A0AA39FV81"/>
<evidence type="ECO:0000313" key="11">
    <source>
        <dbReference type="EMBL" id="KAK0176459.1"/>
    </source>
</evidence>
<reference evidence="11" key="1">
    <citation type="journal article" date="2023" name="bioRxiv">
        <title>Scaffold-level genome assemblies of two parasitoid biocontrol wasps reveal the parthenogenesis mechanism and an associated novel virus.</title>
        <authorList>
            <person name="Inwood S."/>
            <person name="Skelly J."/>
            <person name="Guhlin J."/>
            <person name="Harrop T."/>
            <person name="Goldson S."/>
            <person name="Dearden P."/>
        </authorList>
    </citation>
    <scope>NUCLEOTIDE SEQUENCE</scope>
    <source>
        <strain evidence="11">Irish</strain>
        <tissue evidence="11">Whole body</tissue>
    </source>
</reference>
<comment type="caution">
    <text evidence="11">The sequence shown here is derived from an EMBL/GenBank/DDBJ whole genome shotgun (WGS) entry which is preliminary data.</text>
</comment>
<evidence type="ECO:0000256" key="3">
    <source>
        <dbReference type="ARBA" id="ARBA00022729"/>
    </source>
</evidence>
<dbReference type="Proteomes" id="UP001168990">
    <property type="component" value="Unassembled WGS sequence"/>
</dbReference>
<feature type="transmembrane region" description="Helical" evidence="8">
    <location>
        <begin position="558"/>
        <end position="584"/>
    </location>
</feature>
<dbReference type="SMART" id="SM00423">
    <property type="entry name" value="PSI"/>
    <property type="match status" value="1"/>
</dbReference>
<evidence type="ECO:0000313" key="12">
    <source>
        <dbReference type="Proteomes" id="UP001168990"/>
    </source>
</evidence>
<dbReference type="InterPro" id="IPR002165">
    <property type="entry name" value="Plexin_repeat"/>
</dbReference>
<name>A0AA39FV81_9HYME</name>
<accession>A0AA39FV81</accession>
<dbReference type="InterPro" id="IPR016201">
    <property type="entry name" value="PSI"/>
</dbReference>
<protein>
    <recommendedName>
        <fullName evidence="10">PSI domain-containing protein</fullName>
    </recommendedName>
</protein>
<feature type="domain" description="PSI" evidence="10">
    <location>
        <begin position="444"/>
        <end position="489"/>
    </location>
</feature>
<dbReference type="Pfam" id="PF01437">
    <property type="entry name" value="PSI"/>
    <property type="match status" value="1"/>
</dbReference>
<keyword evidence="12" id="KW-1185">Reference proteome</keyword>
<organism evidence="11 12">
    <name type="scientific">Microctonus aethiopoides</name>
    <dbReference type="NCBI Taxonomy" id="144406"/>
    <lineage>
        <taxon>Eukaryota</taxon>
        <taxon>Metazoa</taxon>
        <taxon>Ecdysozoa</taxon>
        <taxon>Arthropoda</taxon>
        <taxon>Hexapoda</taxon>
        <taxon>Insecta</taxon>
        <taxon>Pterygota</taxon>
        <taxon>Neoptera</taxon>
        <taxon>Endopterygota</taxon>
        <taxon>Hymenoptera</taxon>
        <taxon>Apocrita</taxon>
        <taxon>Ichneumonoidea</taxon>
        <taxon>Braconidae</taxon>
        <taxon>Euphorinae</taxon>
        <taxon>Microctonus</taxon>
    </lineage>
</organism>
<feature type="region of interest" description="Disordered" evidence="7">
    <location>
        <begin position="77"/>
        <end position="100"/>
    </location>
</feature>
<comment type="subcellular location">
    <subcellularLocation>
        <location evidence="1">Membrane</location>
        <topology evidence="1">Single-pass type I membrane protein</topology>
    </subcellularLocation>
</comment>
<keyword evidence="4 8" id="KW-1133">Transmembrane helix</keyword>
<dbReference type="EMBL" id="JAQQBS010000001">
    <property type="protein sequence ID" value="KAK0176459.1"/>
    <property type="molecule type" value="Genomic_DNA"/>
</dbReference>
<evidence type="ECO:0000256" key="2">
    <source>
        <dbReference type="ARBA" id="ARBA00022692"/>
    </source>
</evidence>
<gene>
    <name evidence="11" type="ORF">PV328_000591</name>
</gene>